<name>A0A1T4NEK4_9FUSO</name>
<dbReference type="OrthoDB" id="9770036at2"/>
<dbReference type="STRING" id="180163.SAMN02745174_01527"/>
<evidence type="ECO:0000256" key="7">
    <source>
        <dbReference type="SAM" id="Phobius"/>
    </source>
</evidence>
<feature type="transmembrane region" description="Helical" evidence="7">
    <location>
        <begin position="278"/>
        <end position="300"/>
    </location>
</feature>
<keyword evidence="10" id="KW-0449">Lipoprotein</keyword>
<evidence type="ECO:0000256" key="4">
    <source>
        <dbReference type="ARBA" id="ARBA00022692"/>
    </source>
</evidence>
<dbReference type="RefSeq" id="WP_078694012.1">
    <property type="nucleotide sequence ID" value="NZ_FUWX01000010.1"/>
</dbReference>
<feature type="domain" description="ABC3 transporter permease C-terminal" evidence="8">
    <location>
        <begin position="282"/>
        <end position="393"/>
    </location>
</feature>
<evidence type="ECO:0000259" key="9">
    <source>
        <dbReference type="Pfam" id="PF12704"/>
    </source>
</evidence>
<comment type="subcellular location">
    <subcellularLocation>
        <location evidence="1">Cell membrane</location>
        <topology evidence="1">Multi-pass membrane protein</topology>
    </subcellularLocation>
</comment>
<dbReference type="Pfam" id="PF12704">
    <property type="entry name" value="MacB_PCD"/>
    <property type="match status" value="1"/>
</dbReference>
<dbReference type="EMBL" id="FUWX01000010">
    <property type="protein sequence ID" value="SJZ77700.1"/>
    <property type="molecule type" value="Genomic_DNA"/>
</dbReference>
<keyword evidence="3" id="KW-1003">Cell membrane</keyword>
<organism evidence="10 11">
    <name type="scientific">Cetobacterium ceti</name>
    <dbReference type="NCBI Taxonomy" id="180163"/>
    <lineage>
        <taxon>Bacteria</taxon>
        <taxon>Fusobacteriati</taxon>
        <taxon>Fusobacteriota</taxon>
        <taxon>Fusobacteriia</taxon>
        <taxon>Fusobacteriales</taxon>
        <taxon>Fusobacteriaceae</taxon>
        <taxon>Cetobacterium</taxon>
    </lineage>
</organism>
<feature type="domain" description="MacB-like periplasmic core" evidence="9">
    <location>
        <begin position="20"/>
        <end position="233"/>
    </location>
</feature>
<comment type="similarity">
    <text evidence="2">Belongs to the ABC-4 integral membrane protein family. LolC/E subfamily.</text>
</comment>
<dbReference type="AlphaFoldDB" id="A0A1T4NEK4"/>
<feature type="transmembrane region" description="Helical" evidence="7">
    <location>
        <begin position="321"/>
        <end position="346"/>
    </location>
</feature>
<evidence type="ECO:0000313" key="10">
    <source>
        <dbReference type="EMBL" id="SJZ77700.1"/>
    </source>
</evidence>
<reference evidence="10 11" key="1">
    <citation type="submission" date="2017-02" db="EMBL/GenBank/DDBJ databases">
        <authorList>
            <person name="Peterson S.W."/>
        </authorList>
    </citation>
    <scope>NUCLEOTIDE SEQUENCE [LARGE SCALE GENOMIC DNA]</scope>
    <source>
        <strain evidence="10 11">ATCC 700028</strain>
    </source>
</reference>
<evidence type="ECO:0000256" key="2">
    <source>
        <dbReference type="ARBA" id="ARBA00005236"/>
    </source>
</evidence>
<dbReference type="Pfam" id="PF02687">
    <property type="entry name" value="FtsX"/>
    <property type="match status" value="1"/>
</dbReference>
<keyword evidence="11" id="KW-1185">Reference proteome</keyword>
<dbReference type="InterPro" id="IPR003838">
    <property type="entry name" value="ABC3_permease_C"/>
</dbReference>
<dbReference type="PANTHER" id="PTHR30489:SF0">
    <property type="entry name" value="LIPOPROTEIN-RELEASING SYSTEM TRANSMEMBRANE PROTEIN LOLE"/>
    <property type="match status" value="1"/>
</dbReference>
<feature type="transmembrane region" description="Helical" evidence="7">
    <location>
        <begin position="366"/>
        <end position="386"/>
    </location>
</feature>
<protein>
    <submittedName>
        <fullName evidence="10">Lipoprotein-releasing system permease protein</fullName>
    </submittedName>
</protein>
<dbReference type="GO" id="GO:0044874">
    <property type="term" value="P:lipoprotein localization to outer membrane"/>
    <property type="evidence" value="ECO:0007669"/>
    <property type="project" value="TreeGrafter"/>
</dbReference>
<dbReference type="GO" id="GO:0098797">
    <property type="term" value="C:plasma membrane protein complex"/>
    <property type="evidence" value="ECO:0007669"/>
    <property type="project" value="TreeGrafter"/>
</dbReference>
<dbReference type="InterPro" id="IPR025857">
    <property type="entry name" value="MacB_PCD"/>
</dbReference>
<evidence type="ECO:0000259" key="8">
    <source>
        <dbReference type="Pfam" id="PF02687"/>
    </source>
</evidence>
<sequence>MINYEGKIAIRFLLYTKWQSFFIIIAIAFGVAVQIFISSLIVSLQNNLINKILGNAPHIEIISKNNRNEKFINNLNEIYISGNKYKNTNEIFEFEKIISNLQNNKNIKNIVKTFIGSALYIKEGENKGINIRGINLNEGDKIYNIKNRVYLGNSNILDNNVLVGKRFLENNSLDLNDNINLLFGENLIEKFKIIGVFDLETKNFNENLIIMDINTMQRIYKKKNKINKIDIQINNIFEGNKLVEKYNKYFENIEAISWTRDGQGLENALRAQTNSSRVIQGTVILGTIMSITSILTVTVLQKRKQIGILKALGGRNKSIGLIFLIEGGVLGLLGSLVGIILGTTLIMLYMKFGKPSFYIKIETYKIFYIIILGTVTGIIGAIFPLIKCFKINPLEVIKNG</sequence>
<dbReference type="Proteomes" id="UP000191153">
    <property type="component" value="Unassembled WGS sequence"/>
</dbReference>
<dbReference type="InterPro" id="IPR051447">
    <property type="entry name" value="Lipoprotein-release_system"/>
</dbReference>
<evidence type="ECO:0000256" key="1">
    <source>
        <dbReference type="ARBA" id="ARBA00004651"/>
    </source>
</evidence>
<evidence type="ECO:0000256" key="5">
    <source>
        <dbReference type="ARBA" id="ARBA00022989"/>
    </source>
</evidence>
<evidence type="ECO:0000313" key="11">
    <source>
        <dbReference type="Proteomes" id="UP000191153"/>
    </source>
</evidence>
<evidence type="ECO:0000256" key="3">
    <source>
        <dbReference type="ARBA" id="ARBA00022475"/>
    </source>
</evidence>
<keyword evidence="5 7" id="KW-1133">Transmembrane helix</keyword>
<keyword evidence="6 7" id="KW-0472">Membrane</keyword>
<evidence type="ECO:0000256" key="6">
    <source>
        <dbReference type="ARBA" id="ARBA00023136"/>
    </source>
</evidence>
<accession>A0A1T4NEK4</accession>
<proteinExistence type="inferred from homology"/>
<keyword evidence="4 7" id="KW-0812">Transmembrane</keyword>
<gene>
    <name evidence="10" type="ORF">SAMN02745174_01527</name>
</gene>
<dbReference type="PANTHER" id="PTHR30489">
    <property type="entry name" value="LIPOPROTEIN-RELEASING SYSTEM TRANSMEMBRANE PROTEIN LOLE"/>
    <property type="match status" value="1"/>
</dbReference>
<feature type="transmembrane region" description="Helical" evidence="7">
    <location>
        <begin position="21"/>
        <end position="42"/>
    </location>
</feature>